<dbReference type="Gene3D" id="3.30.1330.100">
    <property type="entry name" value="CofE-like"/>
    <property type="match status" value="1"/>
</dbReference>
<dbReference type="EMBL" id="QFFZ01000007">
    <property type="protein sequence ID" value="TEB12386.1"/>
    <property type="molecule type" value="Genomic_DNA"/>
</dbReference>
<gene>
    <name evidence="2" type="ORF">Pmgp_01003</name>
</gene>
<evidence type="ECO:0000313" key="2">
    <source>
        <dbReference type="EMBL" id="TEB12386.1"/>
    </source>
</evidence>
<feature type="domain" description="Coenzyme F420:L-glutamate ligase-like" evidence="1">
    <location>
        <begin position="11"/>
        <end position="102"/>
    </location>
</feature>
<dbReference type="Pfam" id="PF01996">
    <property type="entry name" value="F420_ligase"/>
    <property type="match status" value="1"/>
</dbReference>
<sequence>MSQMIEGRIPIRTHIITEKDDIVDVVKKYTEKVAAPGDIIAVAESVVAISQGRAILPDAVKPGLLAHILCHFPGKEGSLAAAPSIQVAMGEVGTPRFLLGVAAAGLGRLVGRRGDFYRVAGRQLAQIDDFAGTMWPFDRHIVLGPKDPQNVVDRIKQVTGVDAIITDVNDIGKVDILAATGGVDEEALVQFLKDNPHGNDDQQTPIVVLVSAANMREYMPEDRQC</sequence>
<protein>
    <recommendedName>
        <fullName evidence="1">Coenzyme F420:L-glutamate ligase-like domain-containing protein</fullName>
    </recommendedName>
</protein>
<comment type="caution">
    <text evidence="2">The sequence shown here is derived from an EMBL/GenBank/DDBJ whole genome shotgun (WGS) entry which is preliminary data.</text>
</comment>
<dbReference type="Proteomes" id="UP000297597">
    <property type="component" value="Unassembled WGS sequence"/>
</dbReference>
<organism evidence="2 3">
    <name type="scientific">Pelotomaculum propionicicum</name>
    <dbReference type="NCBI Taxonomy" id="258475"/>
    <lineage>
        <taxon>Bacteria</taxon>
        <taxon>Bacillati</taxon>
        <taxon>Bacillota</taxon>
        <taxon>Clostridia</taxon>
        <taxon>Eubacteriales</taxon>
        <taxon>Desulfotomaculaceae</taxon>
        <taxon>Pelotomaculum</taxon>
    </lineage>
</organism>
<dbReference type="SUPFAM" id="SSF144010">
    <property type="entry name" value="CofE-like"/>
    <property type="match status" value="1"/>
</dbReference>
<name>A0A4Y7RUF4_9FIRM</name>
<evidence type="ECO:0000313" key="3">
    <source>
        <dbReference type="Proteomes" id="UP000297597"/>
    </source>
</evidence>
<dbReference type="AlphaFoldDB" id="A0A4Y7RUF4"/>
<reference evidence="2 3" key="1">
    <citation type="journal article" date="2018" name="Environ. Microbiol.">
        <title>Novel energy conservation strategies and behaviour of Pelotomaculum schinkii driving syntrophic propionate catabolism.</title>
        <authorList>
            <person name="Hidalgo-Ahumada C.A.P."/>
            <person name="Nobu M.K."/>
            <person name="Narihiro T."/>
            <person name="Tamaki H."/>
            <person name="Liu W.T."/>
            <person name="Kamagata Y."/>
            <person name="Stams A.J.M."/>
            <person name="Imachi H."/>
            <person name="Sousa D.Z."/>
        </authorList>
    </citation>
    <scope>NUCLEOTIDE SEQUENCE [LARGE SCALE GENOMIC DNA]</scope>
    <source>
        <strain evidence="2 3">MGP</strain>
    </source>
</reference>
<proteinExistence type="predicted"/>
<dbReference type="InterPro" id="IPR002847">
    <property type="entry name" value="F420-0_gamma-glut_ligase-dom"/>
</dbReference>
<accession>A0A4Y7RUF4</accession>
<evidence type="ECO:0000259" key="1">
    <source>
        <dbReference type="Pfam" id="PF01996"/>
    </source>
</evidence>
<keyword evidence="3" id="KW-1185">Reference proteome</keyword>